<dbReference type="Pfam" id="PF19858">
    <property type="entry name" value="OxRdtase_C"/>
    <property type="match status" value="1"/>
</dbReference>
<reference evidence="5 6" key="1">
    <citation type="submission" date="2016-10" db="EMBL/GenBank/DDBJ databases">
        <authorList>
            <person name="de Groot N.N."/>
        </authorList>
    </citation>
    <scope>NUCLEOTIDE SEQUENCE [LARGE SCALE GENOMIC DNA]</scope>
    <source>
        <strain evidence="5 6">CPCC 202808</strain>
    </source>
</reference>
<dbReference type="PANTHER" id="PTHR43818">
    <property type="entry name" value="BCDNA.GH03377"/>
    <property type="match status" value="1"/>
</dbReference>
<keyword evidence="7" id="KW-1185">Reference proteome</keyword>
<evidence type="ECO:0000313" key="7">
    <source>
        <dbReference type="Proteomes" id="UP000533017"/>
    </source>
</evidence>
<dbReference type="STRING" id="504797.SAMN05421678_117114"/>
<dbReference type="InterPro" id="IPR000683">
    <property type="entry name" value="Gfo/Idh/MocA-like_OxRdtase_N"/>
</dbReference>
<accession>A0A1I2ZX98</accession>
<dbReference type="SUPFAM" id="SSF55347">
    <property type="entry name" value="Glyceraldehyde-3-phosphate dehydrogenase-like, C-terminal domain"/>
    <property type="match status" value="1"/>
</dbReference>
<evidence type="ECO:0000313" key="4">
    <source>
        <dbReference type="EMBL" id="NYH84214.1"/>
    </source>
</evidence>
<dbReference type="InterPro" id="IPR036291">
    <property type="entry name" value="NAD(P)-bd_dom_sf"/>
</dbReference>
<dbReference type="InterPro" id="IPR050463">
    <property type="entry name" value="Gfo/Idh/MocA_oxidrdct_glycsds"/>
</dbReference>
<protein>
    <submittedName>
        <fullName evidence="5">2-hydroxy-4-carboxymuconate semialdehyde hemiacetal dehydrogenase</fullName>
        <ecNumber evidence="4">1.1.1.312</ecNumber>
    </submittedName>
</protein>
<evidence type="ECO:0000313" key="6">
    <source>
        <dbReference type="Proteomes" id="UP000199052"/>
    </source>
</evidence>
<evidence type="ECO:0000259" key="2">
    <source>
        <dbReference type="Pfam" id="PF01408"/>
    </source>
</evidence>
<name>A0A1I2ZX98_9ACTN</name>
<dbReference type="InterPro" id="IPR045560">
    <property type="entry name" value="LigC_C"/>
</dbReference>
<dbReference type="Gene3D" id="3.40.50.720">
    <property type="entry name" value="NAD(P)-binding Rossmann-like Domain"/>
    <property type="match status" value="1"/>
</dbReference>
<dbReference type="RefSeq" id="WP_175542768.1">
    <property type="nucleotide sequence ID" value="NZ_FOOI01000017.1"/>
</dbReference>
<dbReference type="EMBL" id="JACBZA010000001">
    <property type="protein sequence ID" value="NYH84214.1"/>
    <property type="molecule type" value="Genomic_DNA"/>
</dbReference>
<dbReference type="GO" id="GO:0050606">
    <property type="term" value="F:4-carboxy-2-hydroxymuconate semialdehyde hemiacetal dehydrogenase activity"/>
    <property type="evidence" value="ECO:0007669"/>
    <property type="project" value="UniProtKB-EC"/>
</dbReference>
<evidence type="ECO:0000259" key="3">
    <source>
        <dbReference type="Pfam" id="PF19858"/>
    </source>
</evidence>
<organism evidence="5 6">
    <name type="scientific">Actinopolymorpha cephalotaxi</name>
    <dbReference type="NCBI Taxonomy" id="504797"/>
    <lineage>
        <taxon>Bacteria</taxon>
        <taxon>Bacillati</taxon>
        <taxon>Actinomycetota</taxon>
        <taxon>Actinomycetes</taxon>
        <taxon>Propionibacteriales</taxon>
        <taxon>Actinopolymorphaceae</taxon>
        <taxon>Actinopolymorpha</taxon>
    </lineage>
</organism>
<dbReference type="Pfam" id="PF01408">
    <property type="entry name" value="GFO_IDH_MocA"/>
    <property type="match status" value="1"/>
</dbReference>
<dbReference type="EC" id="1.1.1.312" evidence="4"/>
<keyword evidence="1 4" id="KW-0560">Oxidoreductase</keyword>
<reference evidence="4 7" key="2">
    <citation type="submission" date="2020-07" db="EMBL/GenBank/DDBJ databases">
        <title>Sequencing the genomes of 1000 actinobacteria strains.</title>
        <authorList>
            <person name="Klenk H.-P."/>
        </authorList>
    </citation>
    <scope>NUCLEOTIDE SEQUENCE [LARGE SCALE GENOMIC DNA]</scope>
    <source>
        <strain evidence="4 7">DSM 45117</strain>
    </source>
</reference>
<dbReference type="Proteomes" id="UP000533017">
    <property type="component" value="Unassembled WGS sequence"/>
</dbReference>
<dbReference type="AlphaFoldDB" id="A0A1I2ZX98"/>
<feature type="domain" description="4-carboxy-2-hydroxymuconate-6-semialdehyde dehydrogenase-like C-terminal" evidence="3">
    <location>
        <begin position="135"/>
        <end position="242"/>
    </location>
</feature>
<proteinExistence type="predicted"/>
<gene>
    <name evidence="4" type="ORF">FHR37_003065</name>
    <name evidence="5" type="ORF">SAMN05421678_117114</name>
</gene>
<evidence type="ECO:0000256" key="1">
    <source>
        <dbReference type="ARBA" id="ARBA00023002"/>
    </source>
</evidence>
<dbReference type="EMBL" id="FOOI01000017">
    <property type="protein sequence ID" value="SFH42275.1"/>
    <property type="molecule type" value="Genomic_DNA"/>
</dbReference>
<dbReference type="Proteomes" id="UP000199052">
    <property type="component" value="Unassembled WGS sequence"/>
</dbReference>
<dbReference type="Gene3D" id="3.30.360.10">
    <property type="entry name" value="Dihydrodipicolinate Reductase, domain 2"/>
    <property type="match status" value="1"/>
</dbReference>
<dbReference type="GO" id="GO:0000166">
    <property type="term" value="F:nucleotide binding"/>
    <property type="evidence" value="ECO:0007669"/>
    <property type="project" value="InterPro"/>
</dbReference>
<dbReference type="PANTHER" id="PTHR43818:SF11">
    <property type="entry name" value="BCDNA.GH03377"/>
    <property type="match status" value="1"/>
</dbReference>
<evidence type="ECO:0000313" key="5">
    <source>
        <dbReference type="EMBL" id="SFH42275.1"/>
    </source>
</evidence>
<feature type="domain" description="Gfo/Idh/MocA-like oxidoreductase N-terminal" evidence="2">
    <location>
        <begin position="10"/>
        <end position="127"/>
    </location>
</feature>
<sequence>MTTTPRITPRIGLIGPGAVAELHADAIRAAGGTLAAVAGHTLPSTQDFAARHGIRAVHTDVNQMLRTESLDAVVVASPSDLHVKHTLTALEHGLDVLCEVPLATSLADGREVVAAAERHGRQVMVAHTLRFMRPHREVRRLVSTGQLTITQLVARRLQLRQRDVGWTGRPRDWVDDVLWHHAAHLVDLAAWLLDDSPEAVYGGVGQPWDGNGRPMDVAAVLRTRDSRLASLALSYHSRESVNDVLLISPEQTLVIADGRLRRGAELLVDSGDLAAAERAAVAAQDAHFLEVVGQGREPEPSAEDVLAVLEVLDKLAPQPSVVKT</sequence>
<dbReference type="SUPFAM" id="SSF51735">
    <property type="entry name" value="NAD(P)-binding Rossmann-fold domains"/>
    <property type="match status" value="1"/>
</dbReference>